<organism evidence="1">
    <name type="scientific">Rhizophora mucronata</name>
    <name type="common">Asiatic mangrove</name>
    <dbReference type="NCBI Taxonomy" id="61149"/>
    <lineage>
        <taxon>Eukaryota</taxon>
        <taxon>Viridiplantae</taxon>
        <taxon>Streptophyta</taxon>
        <taxon>Embryophyta</taxon>
        <taxon>Tracheophyta</taxon>
        <taxon>Spermatophyta</taxon>
        <taxon>Magnoliopsida</taxon>
        <taxon>eudicotyledons</taxon>
        <taxon>Gunneridae</taxon>
        <taxon>Pentapetalae</taxon>
        <taxon>rosids</taxon>
        <taxon>fabids</taxon>
        <taxon>Malpighiales</taxon>
        <taxon>Rhizophoraceae</taxon>
        <taxon>Rhizophora</taxon>
    </lineage>
</organism>
<protein>
    <submittedName>
        <fullName evidence="1">Uncharacterized protein</fullName>
    </submittedName>
</protein>
<dbReference type="EMBL" id="GGEC01069581">
    <property type="protein sequence ID" value="MBX50065.1"/>
    <property type="molecule type" value="Transcribed_RNA"/>
</dbReference>
<proteinExistence type="predicted"/>
<sequence>MKTSYLWLALPCKCLSGYLSRGFSLNAVITVLNIGYD</sequence>
<evidence type="ECO:0000313" key="1">
    <source>
        <dbReference type="EMBL" id="MBX50065.1"/>
    </source>
</evidence>
<dbReference type="AlphaFoldDB" id="A0A2P2P5N1"/>
<name>A0A2P2P5N1_RHIMU</name>
<reference evidence="1" key="1">
    <citation type="submission" date="2018-02" db="EMBL/GenBank/DDBJ databases">
        <title>Rhizophora mucronata_Transcriptome.</title>
        <authorList>
            <person name="Meera S.P."/>
            <person name="Sreeshan A."/>
            <person name="Augustine A."/>
        </authorList>
    </citation>
    <scope>NUCLEOTIDE SEQUENCE</scope>
    <source>
        <tissue evidence="1">Leaf</tissue>
    </source>
</reference>
<accession>A0A2P2P5N1</accession>